<feature type="region of interest" description="Disordered" evidence="1">
    <location>
        <begin position="722"/>
        <end position="749"/>
    </location>
</feature>
<organism evidence="4 5">
    <name type="scientific">Leifsonia xyli subsp. cynodontis DSM 46306</name>
    <dbReference type="NCBI Taxonomy" id="1389489"/>
    <lineage>
        <taxon>Bacteria</taxon>
        <taxon>Bacillati</taxon>
        <taxon>Actinomycetota</taxon>
        <taxon>Actinomycetes</taxon>
        <taxon>Micrococcales</taxon>
        <taxon>Microbacteriaceae</taxon>
        <taxon>Leifsonia</taxon>
    </lineage>
</organism>
<feature type="compositionally biased region" description="Gly residues" evidence="1">
    <location>
        <begin position="739"/>
        <end position="749"/>
    </location>
</feature>
<evidence type="ECO:0000313" key="5">
    <source>
        <dbReference type="Proteomes" id="UP000016743"/>
    </source>
</evidence>
<evidence type="ECO:0000313" key="4">
    <source>
        <dbReference type="EMBL" id="AGW42742.1"/>
    </source>
</evidence>
<dbReference type="eggNOG" id="COG1361">
    <property type="taxonomic scope" value="Bacteria"/>
</dbReference>
<gene>
    <name evidence="4" type="ORF">O159_28710</name>
</gene>
<dbReference type="OrthoDB" id="4985746at2"/>
<dbReference type="KEGG" id="lxy:O159_28710"/>
<keyword evidence="2" id="KW-0812">Transmembrane</keyword>
<dbReference type="Proteomes" id="UP000016743">
    <property type="component" value="Chromosome"/>
</dbReference>
<feature type="compositionally biased region" description="Low complexity" evidence="1">
    <location>
        <begin position="316"/>
        <end position="340"/>
    </location>
</feature>
<sequence length="749" mass="76650">MSESGTTLRGVRFAAVLFSAAVALSALPGGAPVSEASTVWGSATSGERSAMGRTATTARLSASLSAGTAGLLAPGQDLIASVTVTNSSDTALTSGTVGFWLDPDAFTSRRGLTAWLSSMDAVKDRVDLGSVALPVLEPGSSAVVRVPVAAAAVPFASRPVSGVFGVGAAVSADQQTAEARSSLVWSVGETATKTDVGVVMPIVSPSSGTGLISADDLATYTAPNGVLTRDLDGITGHSTVAVGIDPMIVASIRALGNAAPATATDWLAHLSALPNDTFSVGYGDADMTGQLQAGLATPLAPISLGYALDAKNFSPAPTTIGEPTTTATRVQPTPTISPAQTPSPSPTPLPALPTLNELVAWDYDLPGVAWPGDGTLRSDDLAPLATAGLKTVIVSGDNTNADELDSTPNAVVHTASSTLAVGDQRISDALRQAVSAPSDIAWNTAMSAVNAQLALLSAEDTAPRKILVALDRSWPSSGTQLQRTLDALLSSAWSTPATFSSIISASGSTDTVLVDAAESQSRIDAIRSLLTDEKALTDFATVLVDPATLKGRTRAQLLTLLAVSWQNPRTDWSAAVKKSREATTKTLHAIRILPTENINLVSAQGSIPFTVSNELPGEVATVTLRASPSNGRLEIDGPTTKSIPKDSRGTMLVPVRAKVGNGQVVLSLQLYSPTGVPIGDPSAVSVEVHADWEGLGALVFGALLVLLFGYGIVRGLLRRRAQRRAEAQQTPEDDKDGNGAPGDGGSTDG</sequence>
<feature type="signal peptide" evidence="3">
    <location>
        <begin position="1"/>
        <end position="25"/>
    </location>
</feature>
<evidence type="ECO:0008006" key="6">
    <source>
        <dbReference type="Google" id="ProtNLM"/>
    </source>
</evidence>
<feature type="transmembrane region" description="Helical" evidence="2">
    <location>
        <begin position="695"/>
        <end position="717"/>
    </location>
</feature>
<evidence type="ECO:0000256" key="3">
    <source>
        <dbReference type="SAM" id="SignalP"/>
    </source>
</evidence>
<dbReference type="PATRIC" id="fig|1389489.3.peg.2755"/>
<dbReference type="Pfam" id="PF19516">
    <property type="entry name" value="DUF6049"/>
    <property type="match status" value="1"/>
</dbReference>
<dbReference type="InterPro" id="IPR046112">
    <property type="entry name" value="DUF6049"/>
</dbReference>
<evidence type="ECO:0000256" key="2">
    <source>
        <dbReference type="SAM" id="Phobius"/>
    </source>
</evidence>
<dbReference type="RefSeq" id="WP_021756216.1">
    <property type="nucleotide sequence ID" value="NC_022438.1"/>
</dbReference>
<dbReference type="STRING" id="1389489.O159_28710"/>
<dbReference type="AlphaFoldDB" id="U3PD83"/>
<evidence type="ECO:0000256" key="1">
    <source>
        <dbReference type="SAM" id="MobiDB-lite"/>
    </source>
</evidence>
<keyword evidence="5" id="KW-1185">Reference proteome</keyword>
<name>U3PD83_LEIXC</name>
<accession>U3PD83</accession>
<keyword evidence="2" id="KW-0472">Membrane</keyword>
<feature type="chain" id="PRO_5038638509" description="Secreted protein" evidence="3">
    <location>
        <begin position="26"/>
        <end position="749"/>
    </location>
</feature>
<feature type="region of interest" description="Disordered" evidence="1">
    <location>
        <begin position="316"/>
        <end position="347"/>
    </location>
</feature>
<reference evidence="4 5" key="1">
    <citation type="journal article" date="2013" name="Genome Announc.">
        <title>Complete Genome Sequence of Leifsonia xyli subsp. cynodontis Strain DSM46306, a Gram-Positive Bacterial Pathogen of Grasses.</title>
        <authorList>
            <person name="Monteiro-Vitorello C.B."/>
            <person name="Zerillo M.M."/>
            <person name="Van Sluys M.A."/>
            <person name="Camargo L.E."/>
            <person name="Kitajima J.P."/>
        </authorList>
    </citation>
    <scope>NUCLEOTIDE SEQUENCE [LARGE SCALE GENOMIC DNA]</scope>
    <source>
        <strain evidence="4 5">DSM 46306</strain>
    </source>
</reference>
<dbReference type="EMBL" id="CP006734">
    <property type="protein sequence ID" value="AGW42742.1"/>
    <property type="molecule type" value="Genomic_DNA"/>
</dbReference>
<protein>
    <recommendedName>
        <fullName evidence="6">Secreted protein</fullName>
    </recommendedName>
</protein>
<keyword evidence="3" id="KW-0732">Signal</keyword>
<proteinExistence type="predicted"/>
<dbReference type="HOGENOM" id="CLU_021083_0_0_11"/>
<keyword evidence="2" id="KW-1133">Transmembrane helix</keyword>